<feature type="chain" id="PRO_5045150269" evidence="2">
    <location>
        <begin position="30"/>
        <end position="248"/>
    </location>
</feature>
<accession>A0ABY5PBB2</accession>
<organism evidence="3 4">
    <name type="scientific">Svornostia abyssi</name>
    <dbReference type="NCBI Taxonomy" id="2898438"/>
    <lineage>
        <taxon>Bacteria</taxon>
        <taxon>Bacillati</taxon>
        <taxon>Actinomycetota</taxon>
        <taxon>Thermoleophilia</taxon>
        <taxon>Solirubrobacterales</taxon>
        <taxon>Baekduiaceae</taxon>
        <taxon>Svornostia</taxon>
    </lineage>
</organism>
<reference evidence="4" key="1">
    <citation type="submission" date="2021-11" db="EMBL/GenBank/DDBJ databases">
        <title>Cultivation dependent microbiological survey of springs from the worlds oldest radium mine currently devoted to the extraction of radon-saturated water.</title>
        <authorList>
            <person name="Kapinusova G."/>
            <person name="Smrhova T."/>
            <person name="Strejcek M."/>
            <person name="Suman J."/>
            <person name="Jani K."/>
            <person name="Pajer P."/>
            <person name="Uhlik O."/>
        </authorList>
    </citation>
    <scope>NUCLEOTIDE SEQUENCE [LARGE SCALE GENOMIC DNA]</scope>
    <source>
        <strain evidence="4">J379</strain>
    </source>
</reference>
<protein>
    <submittedName>
        <fullName evidence="3">Uncharacterized protein</fullName>
    </submittedName>
</protein>
<dbReference type="Gene3D" id="2.60.40.2030">
    <property type="match status" value="1"/>
</dbReference>
<feature type="region of interest" description="Disordered" evidence="1">
    <location>
        <begin position="173"/>
        <end position="221"/>
    </location>
</feature>
<dbReference type="SUPFAM" id="SSF141072">
    <property type="entry name" value="CalX-like"/>
    <property type="match status" value="1"/>
</dbReference>
<dbReference type="EMBL" id="CP088295">
    <property type="protein sequence ID" value="UUY01974.1"/>
    <property type="molecule type" value="Genomic_DNA"/>
</dbReference>
<sequence>MLKRTAALLSTSAALTLAAFAATAVPAHAGPTGPVGDTASPTLLLGFSPSAVRLPEGTKNVIRYRTATCRHVWCEYTLQTIDGSATFRSPRDYRRRKVTKTAFNGQKIEISLPLFAYKDDQPEYDERFTVQMKARLSSETAITERTASAQVTIPGELIRGLETTCRACVEVPPQQELPTGPPIPDPGPQIAQATTAVDAASAPETAPPATTGTTTDPATSLDPSAVLHAGVIPGACVACGAPTSPVLR</sequence>
<evidence type="ECO:0000256" key="2">
    <source>
        <dbReference type="SAM" id="SignalP"/>
    </source>
</evidence>
<feature type="compositionally biased region" description="Low complexity" evidence="1">
    <location>
        <begin position="188"/>
        <end position="219"/>
    </location>
</feature>
<name>A0ABY5PBB2_9ACTN</name>
<gene>
    <name evidence="3" type="ORF">LRS13_14735</name>
</gene>
<evidence type="ECO:0000313" key="3">
    <source>
        <dbReference type="EMBL" id="UUY01974.1"/>
    </source>
</evidence>
<evidence type="ECO:0000313" key="4">
    <source>
        <dbReference type="Proteomes" id="UP001058860"/>
    </source>
</evidence>
<proteinExistence type="predicted"/>
<evidence type="ECO:0000256" key="1">
    <source>
        <dbReference type="SAM" id="MobiDB-lite"/>
    </source>
</evidence>
<keyword evidence="4" id="KW-1185">Reference proteome</keyword>
<dbReference type="Proteomes" id="UP001058860">
    <property type="component" value="Chromosome"/>
</dbReference>
<dbReference type="RefSeq" id="WP_353862513.1">
    <property type="nucleotide sequence ID" value="NZ_CP088295.1"/>
</dbReference>
<keyword evidence="2" id="KW-0732">Signal</keyword>
<feature type="signal peptide" evidence="2">
    <location>
        <begin position="1"/>
        <end position="29"/>
    </location>
</feature>
<dbReference type="InterPro" id="IPR038081">
    <property type="entry name" value="CalX-like_sf"/>
</dbReference>